<dbReference type="PANTHER" id="PTHR47352">
    <property type="entry name" value="CLASS I PEPTIDE CHAIN RELEASE FACTOR"/>
    <property type="match status" value="1"/>
</dbReference>
<feature type="compositionally biased region" description="Polar residues" evidence="5">
    <location>
        <begin position="290"/>
        <end position="308"/>
    </location>
</feature>
<keyword evidence="8" id="KW-1185">Reference proteome</keyword>
<dbReference type="FunFam" id="3.30.160.20:FF:000046">
    <property type="entry name" value="Peptidyl-tRNA hydrolase ICT1"/>
    <property type="match status" value="1"/>
</dbReference>
<protein>
    <recommendedName>
        <fullName evidence="6">Prokaryotic-type class I peptide chain release factors domain-containing protein</fullName>
    </recommendedName>
</protein>
<evidence type="ECO:0000256" key="1">
    <source>
        <dbReference type="ARBA" id="ARBA00004496"/>
    </source>
</evidence>
<comment type="caution">
    <text evidence="7">The sequence shown here is derived from an EMBL/GenBank/DDBJ whole genome shotgun (WGS) entry which is preliminary data.</text>
</comment>
<evidence type="ECO:0000256" key="2">
    <source>
        <dbReference type="ARBA" id="ARBA00008332"/>
    </source>
</evidence>
<comment type="similarity">
    <text evidence="2">Belongs to the MLF family.</text>
</comment>
<evidence type="ECO:0000256" key="3">
    <source>
        <dbReference type="ARBA" id="ARBA00022490"/>
    </source>
</evidence>
<name>A0AAD6W939_9ROSI</name>
<organism evidence="7 8">
    <name type="scientific">Populus alba x Populus x berolinensis</name>
    <dbReference type="NCBI Taxonomy" id="444605"/>
    <lineage>
        <taxon>Eukaryota</taxon>
        <taxon>Viridiplantae</taxon>
        <taxon>Streptophyta</taxon>
        <taxon>Embryophyta</taxon>
        <taxon>Tracheophyta</taxon>
        <taxon>Spermatophyta</taxon>
        <taxon>Magnoliopsida</taxon>
        <taxon>eudicotyledons</taxon>
        <taxon>Gunneridae</taxon>
        <taxon>Pentapetalae</taxon>
        <taxon>rosids</taxon>
        <taxon>fabids</taxon>
        <taxon>Malpighiales</taxon>
        <taxon>Salicaceae</taxon>
        <taxon>Saliceae</taxon>
        <taxon>Populus</taxon>
    </lineage>
</organism>
<dbReference type="Pfam" id="PF10248">
    <property type="entry name" value="Mlf1IP"/>
    <property type="match status" value="1"/>
</dbReference>
<evidence type="ECO:0000259" key="6">
    <source>
        <dbReference type="PROSITE" id="PS00745"/>
    </source>
</evidence>
<evidence type="ECO:0000256" key="4">
    <source>
        <dbReference type="ARBA" id="ARBA00022553"/>
    </source>
</evidence>
<feature type="region of interest" description="Disordered" evidence="5">
    <location>
        <begin position="490"/>
        <end position="511"/>
    </location>
</feature>
<dbReference type="InterPro" id="IPR000352">
    <property type="entry name" value="Pep_chain_release_fac_I"/>
</dbReference>
<dbReference type="GO" id="GO:0003747">
    <property type="term" value="F:translation release factor activity"/>
    <property type="evidence" value="ECO:0007669"/>
    <property type="project" value="InterPro"/>
</dbReference>
<dbReference type="Gene3D" id="3.30.160.20">
    <property type="match status" value="1"/>
</dbReference>
<dbReference type="NCBIfam" id="NF006718">
    <property type="entry name" value="PRK09256.1"/>
    <property type="match status" value="1"/>
</dbReference>
<dbReference type="EMBL" id="JAQIZT010000003">
    <property type="protein sequence ID" value="KAJ7003907.1"/>
    <property type="molecule type" value="Genomic_DNA"/>
</dbReference>
<evidence type="ECO:0000313" key="8">
    <source>
        <dbReference type="Proteomes" id="UP001164929"/>
    </source>
</evidence>
<dbReference type="PROSITE" id="PS00745">
    <property type="entry name" value="RF_PROK_I"/>
    <property type="match status" value="1"/>
</dbReference>
<dbReference type="PANTHER" id="PTHR47352:SF1">
    <property type="entry name" value="CLASS I PEPTIDE CHAIN RELEASE FACTOR"/>
    <property type="match status" value="1"/>
</dbReference>
<keyword evidence="4" id="KW-0597">Phosphoprotein</keyword>
<dbReference type="AlphaFoldDB" id="A0AAD6W939"/>
<dbReference type="SUPFAM" id="SSF110916">
    <property type="entry name" value="Peptidyl-tRNA hydrolase domain-like"/>
    <property type="match status" value="1"/>
</dbReference>
<proteinExistence type="inferred from homology"/>
<feature type="region of interest" description="Disordered" evidence="5">
    <location>
        <begin position="284"/>
        <end position="354"/>
    </location>
</feature>
<evidence type="ECO:0000256" key="5">
    <source>
        <dbReference type="SAM" id="MobiDB-lite"/>
    </source>
</evidence>
<feature type="compositionally biased region" description="Basic and acidic residues" evidence="5">
    <location>
        <begin position="128"/>
        <end position="140"/>
    </location>
</feature>
<feature type="compositionally biased region" description="Basic and acidic residues" evidence="5">
    <location>
        <begin position="496"/>
        <end position="511"/>
    </location>
</feature>
<dbReference type="Proteomes" id="UP001164929">
    <property type="component" value="Chromosome 3"/>
</dbReference>
<dbReference type="Pfam" id="PF00472">
    <property type="entry name" value="RF-1"/>
    <property type="match status" value="1"/>
</dbReference>
<reference evidence="7" key="1">
    <citation type="journal article" date="2023" name="Mol. Ecol. Resour.">
        <title>Chromosome-level genome assembly of a triploid poplar Populus alba 'Berolinensis'.</title>
        <authorList>
            <person name="Chen S."/>
            <person name="Yu Y."/>
            <person name="Wang X."/>
            <person name="Wang S."/>
            <person name="Zhang T."/>
            <person name="Zhou Y."/>
            <person name="He R."/>
            <person name="Meng N."/>
            <person name="Wang Y."/>
            <person name="Liu W."/>
            <person name="Liu Z."/>
            <person name="Liu J."/>
            <person name="Guo Q."/>
            <person name="Huang H."/>
            <person name="Sederoff R.R."/>
            <person name="Wang G."/>
            <person name="Qu G."/>
            <person name="Chen S."/>
        </authorList>
    </citation>
    <scope>NUCLEOTIDE SEQUENCE</scope>
    <source>
        <strain evidence="7">SC-2020</strain>
    </source>
</reference>
<accession>A0AAD6W939</accession>
<sequence>MQKKKGMDLQRNNEVDTEKVLYCVCLKMQGGRVNRDPFFGNGGPFSGFGSQRSLLSGFFGGRDPFDDPFFTRPFGGLLESSFFGSSGNPFANMHPSPFDNMHPSGYIEQQVPEPKKSRGPIIEELDSDNEKTEGDEEKKENPRKHGRRSKEPFVEDPDDEAEVRKSKHLQYRNDYNSMALSHNPKDAGSLFRALLSLMVVQMELTTLRPLQGGQEVTFEESKEADSATGQATHRVSRGLHNKGHSFTRKLKSDGRVDTMQTLHNLNEDELSGFEEAWKGNAGKHLPGWTGSFTGIDNTGTRSSGQNAQARGGGWALPSSEGSQHSKRIVPDTTVGAGSSHIQKSGRRKGSSDVQQLLQEAEERASAAGNEPPPKITLDHVSVSFARSGGPGGQNVNKVNTKVDMRFNVKNAYWLSERIRERIMQMEKNRINKDGEIVISSTKTRTQKGNIDDALAKLQAIIDVASYVPPPPSEEQKKKIAKMAAIGEQKRLKSKKALSDKKAFRRSRDSWD</sequence>
<dbReference type="GO" id="GO:0005737">
    <property type="term" value="C:cytoplasm"/>
    <property type="evidence" value="ECO:0007669"/>
    <property type="project" value="UniProtKB-SubCell"/>
</dbReference>
<dbReference type="InterPro" id="IPR019376">
    <property type="entry name" value="Myeloid_leukemia_factor"/>
</dbReference>
<feature type="domain" description="Prokaryotic-type class I peptide chain release factors" evidence="6">
    <location>
        <begin position="386"/>
        <end position="402"/>
    </location>
</feature>
<feature type="region of interest" description="Disordered" evidence="5">
    <location>
        <begin position="93"/>
        <end position="165"/>
    </location>
</feature>
<gene>
    <name evidence="7" type="ORF">NC653_008949</name>
</gene>
<evidence type="ECO:0000313" key="7">
    <source>
        <dbReference type="EMBL" id="KAJ7003907.1"/>
    </source>
</evidence>
<comment type="subcellular location">
    <subcellularLocation>
        <location evidence="1">Cytoplasm</location>
    </subcellularLocation>
</comment>
<keyword evidence="3" id="KW-0963">Cytoplasm</keyword>